<evidence type="ECO:0000313" key="14">
    <source>
        <dbReference type="Proteomes" id="UP000887540"/>
    </source>
</evidence>
<feature type="region of interest" description="Disordered" evidence="12">
    <location>
        <begin position="381"/>
        <end position="440"/>
    </location>
</feature>
<keyword evidence="6" id="KW-1000">Mitochondrion outer membrane</keyword>
<feature type="compositionally biased region" description="Polar residues" evidence="12">
    <location>
        <begin position="392"/>
        <end position="410"/>
    </location>
</feature>
<dbReference type="GO" id="GO:0090149">
    <property type="term" value="P:mitochondrial membrane fission"/>
    <property type="evidence" value="ECO:0007669"/>
    <property type="project" value="InterPro"/>
</dbReference>
<feature type="compositionally biased region" description="Low complexity" evidence="12">
    <location>
        <begin position="411"/>
        <end position="421"/>
    </location>
</feature>
<evidence type="ECO:0000256" key="8">
    <source>
        <dbReference type="ARBA" id="ARBA00023128"/>
    </source>
</evidence>
<evidence type="ECO:0000256" key="5">
    <source>
        <dbReference type="ARBA" id="ARBA00022737"/>
    </source>
</evidence>
<feature type="repeat" description="Solcar" evidence="10">
    <location>
        <begin position="235"/>
        <end position="337"/>
    </location>
</feature>
<evidence type="ECO:0000256" key="3">
    <source>
        <dbReference type="ARBA" id="ARBA00022448"/>
    </source>
</evidence>
<keyword evidence="5" id="KW-0677">Repeat</keyword>
<sequence>MHPGAPRTEWPDLASSSQTTTNDAIATASLGIARLLNHVVSHPCVVLRRQCQVHPYAKKLHLTPITFIPVVTHIISKDGILTLWKGSIGVGVLWGLSQITEILIADVFGLPRYIIPHGSTEKFWKHIWLKASSFLATTPFIVSSFIETVRSGVGAYLGNDVGVFDIIFRGVDRLRYDLFGTKDTGRRFSVLYLTLPTVSYFTMHYLLARWAYDCIFGMARRYVSKKPASERTRFHTIMPEMFATMTSPLVADLILYPFETVLHRLYIQGTRTLIDNLDNGVSATNITMKYNGFVNCFQSIMKNEGTSALYSGVGAIVLQCALQLGILWTLRSLLNYGNKRAPLHVAPGRDLSSGPSSGVHAGPPSAQFAAAAAADQAQQATATANTSTFSSPSRSNFQFPTFAQTQQNATPGPSFFGSSSPPIFPDNYLLQPTNRFDKDQ</sequence>
<keyword evidence="14" id="KW-1185">Reference proteome</keyword>
<feature type="transmembrane region" description="Helical" evidence="13">
    <location>
        <begin position="308"/>
        <end position="330"/>
    </location>
</feature>
<reference evidence="15" key="1">
    <citation type="submission" date="2022-11" db="UniProtKB">
        <authorList>
            <consortium name="WormBaseParasite"/>
        </authorList>
    </citation>
    <scope>IDENTIFICATION</scope>
</reference>
<keyword evidence="7 13" id="KW-1133">Transmembrane helix</keyword>
<dbReference type="Proteomes" id="UP000887540">
    <property type="component" value="Unplaced"/>
</dbReference>
<dbReference type="WBParaSite" id="ACRNAN_Path_79.g295.t1">
    <property type="protein sequence ID" value="ACRNAN_Path_79.g295.t1"/>
    <property type="gene ID" value="ACRNAN_Path_79.g295"/>
</dbReference>
<keyword evidence="3 11" id="KW-0813">Transport</keyword>
<protein>
    <submittedName>
        <fullName evidence="15">Solute carrier family 25 member 46</fullName>
    </submittedName>
</protein>
<dbReference type="InterPro" id="IPR023395">
    <property type="entry name" value="MCP_dom_sf"/>
</dbReference>
<evidence type="ECO:0000256" key="11">
    <source>
        <dbReference type="RuleBase" id="RU000488"/>
    </source>
</evidence>
<dbReference type="InterPro" id="IPR018108">
    <property type="entry name" value="MCP_transmembrane"/>
</dbReference>
<evidence type="ECO:0000256" key="9">
    <source>
        <dbReference type="ARBA" id="ARBA00023136"/>
    </source>
</evidence>
<accession>A0A914CBE7</accession>
<evidence type="ECO:0000313" key="15">
    <source>
        <dbReference type="WBParaSite" id="ACRNAN_Path_79.g295.t1"/>
    </source>
</evidence>
<evidence type="ECO:0000256" key="2">
    <source>
        <dbReference type="ARBA" id="ARBA00006375"/>
    </source>
</evidence>
<evidence type="ECO:0000256" key="13">
    <source>
        <dbReference type="SAM" id="Phobius"/>
    </source>
</evidence>
<evidence type="ECO:0000256" key="7">
    <source>
        <dbReference type="ARBA" id="ARBA00022989"/>
    </source>
</evidence>
<organism evidence="14 15">
    <name type="scientific">Acrobeloides nanus</name>
    <dbReference type="NCBI Taxonomy" id="290746"/>
    <lineage>
        <taxon>Eukaryota</taxon>
        <taxon>Metazoa</taxon>
        <taxon>Ecdysozoa</taxon>
        <taxon>Nematoda</taxon>
        <taxon>Chromadorea</taxon>
        <taxon>Rhabditida</taxon>
        <taxon>Tylenchina</taxon>
        <taxon>Cephalobomorpha</taxon>
        <taxon>Cephaloboidea</taxon>
        <taxon>Cephalobidae</taxon>
        <taxon>Acrobeloides</taxon>
    </lineage>
</organism>
<comment type="similarity">
    <text evidence="2 11">Belongs to the mitochondrial carrier (TC 2.A.29) family.</text>
</comment>
<dbReference type="SUPFAM" id="SSF103506">
    <property type="entry name" value="Mitochondrial carrier"/>
    <property type="match status" value="1"/>
</dbReference>
<proteinExistence type="inferred from homology"/>
<dbReference type="InterPro" id="IPR039158">
    <property type="entry name" value="SLC25A46"/>
</dbReference>
<evidence type="ECO:0000256" key="6">
    <source>
        <dbReference type="ARBA" id="ARBA00022787"/>
    </source>
</evidence>
<comment type="subcellular location">
    <subcellularLocation>
        <location evidence="1">Mitochondrion outer membrane</location>
        <topology evidence="1">Multi-pass membrane protein</topology>
    </subcellularLocation>
</comment>
<feature type="compositionally biased region" description="Low complexity" evidence="12">
    <location>
        <begin position="381"/>
        <end position="391"/>
    </location>
</feature>
<dbReference type="Gene3D" id="1.50.40.10">
    <property type="entry name" value="Mitochondrial carrier domain"/>
    <property type="match status" value="1"/>
</dbReference>
<dbReference type="PROSITE" id="PS50920">
    <property type="entry name" value="SOLCAR"/>
    <property type="match status" value="1"/>
</dbReference>
<evidence type="ECO:0000256" key="10">
    <source>
        <dbReference type="PROSITE-ProRule" id="PRU00282"/>
    </source>
</evidence>
<keyword evidence="4 10" id="KW-0812">Transmembrane</keyword>
<evidence type="ECO:0000256" key="4">
    <source>
        <dbReference type="ARBA" id="ARBA00022692"/>
    </source>
</evidence>
<keyword evidence="9 10" id="KW-0472">Membrane</keyword>
<keyword evidence="8" id="KW-0496">Mitochondrion</keyword>
<evidence type="ECO:0000256" key="1">
    <source>
        <dbReference type="ARBA" id="ARBA00004374"/>
    </source>
</evidence>
<evidence type="ECO:0000256" key="12">
    <source>
        <dbReference type="SAM" id="MobiDB-lite"/>
    </source>
</evidence>
<dbReference type="AlphaFoldDB" id="A0A914CBE7"/>
<name>A0A914CBE7_9BILA</name>
<dbReference type="Pfam" id="PF00153">
    <property type="entry name" value="Mito_carr"/>
    <property type="match status" value="1"/>
</dbReference>
<dbReference type="PANTHER" id="PTHR21252">
    <property type="entry name" value="TB1 PROTEIN-RELATED"/>
    <property type="match status" value="1"/>
</dbReference>
<dbReference type="GO" id="GO:0005741">
    <property type="term" value="C:mitochondrial outer membrane"/>
    <property type="evidence" value="ECO:0007669"/>
    <property type="project" value="UniProtKB-SubCell"/>
</dbReference>
<dbReference type="PANTHER" id="PTHR21252:SF2">
    <property type="entry name" value="MITOCHONDRIAL OUTER MEMBRANE PROTEIN SLC25A46"/>
    <property type="match status" value="1"/>
</dbReference>